<gene>
    <name evidence="1" type="ORF">DN757_01600</name>
</gene>
<dbReference type="Proteomes" id="UP000249204">
    <property type="component" value="Unassembled WGS sequence"/>
</dbReference>
<proteinExistence type="predicted"/>
<protein>
    <submittedName>
        <fullName evidence="1">Uncharacterized protein</fullName>
    </submittedName>
</protein>
<accession>A0A2W6NQ42</accession>
<sequence length="65" mass="7648">MTKIFYVVYSIHGHEEEVRFDYIPEKISSDEIKLNNYLKIKISKQEHVEEDEISINGVTCTLKSD</sequence>
<organism evidence="1 2">
    <name type="scientific">Paenibacillus silvae</name>
    <dbReference type="NCBI Taxonomy" id="1325358"/>
    <lineage>
        <taxon>Bacteria</taxon>
        <taxon>Bacillati</taxon>
        <taxon>Bacillota</taxon>
        <taxon>Bacilli</taxon>
        <taxon>Bacillales</taxon>
        <taxon>Paenibacillaceae</taxon>
        <taxon>Paenibacillus</taxon>
    </lineage>
</organism>
<dbReference type="EMBL" id="QKWW01000006">
    <property type="protein sequence ID" value="PZT57378.1"/>
    <property type="molecule type" value="Genomic_DNA"/>
</dbReference>
<dbReference type="AlphaFoldDB" id="A0A2W6NQ42"/>
<reference evidence="1 2" key="1">
    <citation type="submission" date="2018-06" db="EMBL/GenBank/DDBJ databases">
        <title>Isolation of heavy metals resistant Paenibacillus silvae NC2 from Gold-Copper mine in ZiJin, China.</title>
        <authorList>
            <person name="Xu J."/>
            <person name="Mazhar H.S."/>
            <person name="Rensing C."/>
        </authorList>
    </citation>
    <scope>NUCLEOTIDE SEQUENCE [LARGE SCALE GENOMIC DNA]</scope>
    <source>
        <strain evidence="1 2">NC2</strain>
    </source>
</reference>
<comment type="caution">
    <text evidence="1">The sequence shown here is derived from an EMBL/GenBank/DDBJ whole genome shotgun (WGS) entry which is preliminary data.</text>
</comment>
<evidence type="ECO:0000313" key="1">
    <source>
        <dbReference type="EMBL" id="PZT57378.1"/>
    </source>
</evidence>
<dbReference type="RefSeq" id="WP_111268530.1">
    <property type="nucleotide sequence ID" value="NZ_QKWW01000006.1"/>
</dbReference>
<name>A0A2W6NQ42_9BACL</name>
<evidence type="ECO:0000313" key="2">
    <source>
        <dbReference type="Proteomes" id="UP000249204"/>
    </source>
</evidence>